<name>A0ABS7GCM2_9BACT</name>
<dbReference type="RefSeq" id="WP_220250236.1">
    <property type="nucleotide sequence ID" value="NZ_JAICCF010000002.1"/>
</dbReference>
<dbReference type="Proteomes" id="UP000812961">
    <property type="component" value="Unassembled WGS sequence"/>
</dbReference>
<reference evidence="1 2" key="1">
    <citation type="submission" date="2021-08" db="EMBL/GenBank/DDBJ databases">
        <title>The genome sequence of Chitinophaga sp. B61.</title>
        <authorList>
            <person name="Zhang X."/>
        </authorList>
    </citation>
    <scope>NUCLEOTIDE SEQUENCE [LARGE SCALE GENOMIC DNA]</scope>
    <source>
        <strain evidence="1 2">B61</strain>
    </source>
</reference>
<gene>
    <name evidence="1" type="ORF">K1Y79_11895</name>
</gene>
<keyword evidence="2" id="KW-1185">Reference proteome</keyword>
<dbReference type="EMBL" id="JAICCF010000002">
    <property type="protein sequence ID" value="MBW8685035.1"/>
    <property type="molecule type" value="Genomic_DNA"/>
</dbReference>
<proteinExistence type="predicted"/>
<evidence type="ECO:0000313" key="1">
    <source>
        <dbReference type="EMBL" id="MBW8685035.1"/>
    </source>
</evidence>
<protein>
    <submittedName>
        <fullName evidence="1">Uncharacterized protein</fullName>
    </submittedName>
</protein>
<evidence type="ECO:0000313" key="2">
    <source>
        <dbReference type="Proteomes" id="UP000812961"/>
    </source>
</evidence>
<sequence>MEITSLKKHRNNTIPKLKYTIDYNMRDYSDTPFFKQKLARAKASIAKAGLPDMREMYKAALSVTGQ</sequence>
<comment type="caution">
    <text evidence="1">The sequence shown here is derived from an EMBL/GenBank/DDBJ whole genome shotgun (WGS) entry which is preliminary data.</text>
</comment>
<organism evidence="1 2">
    <name type="scientific">Chitinophaga rhizophila</name>
    <dbReference type="NCBI Taxonomy" id="2866212"/>
    <lineage>
        <taxon>Bacteria</taxon>
        <taxon>Pseudomonadati</taxon>
        <taxon>Bacteroidota</taxon>
        <taxon>Chitinophagia</taxon>
        <taxon>Chitinophagales</taxon>
        <taxon>Chitinophagaceae</taxon>
        <taxon>Chitinophaga</taxon>
    </lineage>
</organism>
<accession>A0ABS7GCM2</accession>